<protein>
    <submittedName>
        <fullName evidence="1">Uncharacterized protein</fullName>
    </submittedName>
</protein>
<dbReference type="EMBL" id="CAIJDO010000138">
    <property type="protein sequence ID" value="CAD0004836.1"/>
    <property type="molecule type" value="Genomic_DNA"/>
</dbReference>
<reference evidence="1 2" key="1">
    <citation type="submission" date="2020-06" db="EMBL/GenBank/DDBJ databases">
        <authorList>
            <person name="Criscuolo A."/>
        </authorList>
    </citation>
    <scope>NUCLEOTIDE SEQUENCE [LARGE SCALE GENOMIC DNA]</scope>
    <source>
        <strain evidence="2">CIP 110025</strain>
    </source>
</reference>
<name>A0A6V6YZK7_9FLAO</name>
<accession>A0A6V6YZK7</accession>
<evidence type="ECO:0000313" key="2">
    <source>
        <dbReference type="Proteomes" id="UP000556700"/>
    </source>
</evidence>
<comment type="caution">
    <text evidence="1">The sequence shown here is derived from an EMBL/GenBank/DDBJ whole genome shotgun (WGS) entry which is preliminary data.</text>
</comment>
<proteinExistence type="predicted"/>
<dbReference type="RefSeq" id="WP_157505958.1">
    <property type="nucleotide sequence ID" value="NZ_CAIJDO010000138.1"/>
</dbReference>
<dbReference type="AlphaFoldDB" id="A0A6V6YZK7"/>
<keyword evidence="2" id="KW-1185">Reference proteome</keyword>
<organism evidence="1 2">
    <name type="scientific">Flavobacterium chungangense</name>
    <dbReference type="NCBI Taxonomy" id="554283"/>
    <lineage>
        <taxon>Bacteria</taxon>
        <taxon>Pseudomonadati</taxon>
        <taxon>Bacteroidota</taxon>
        <taxon>Flavobacteriia</taxon>
        <taxon>Flavobacteriales</taxon>
        <taxon>Flavobacteriaceae</taxon>
        <taxon>Flavobacterium</taxon>
    </lineage>
</organism>
<dbReference type="Proteomes" id="UP000556700">
    <property type="component" value="Unassembled WGS sequence"/>
</dbReference>
<evidence type="ECO:0000313" key="1">
    <source>
        <dbReference type="EMBL" id="CAD0004836.1"/>
    </source>
</evidence>
<sequence length="48" mass="5606">MWKGVSNNYEKTNTVYLADFPGFNGEKTIDALFKDAYVNEIQQFIKKE</sequence>
<gene>
    <name evidence="1" type="ORF">FLACHUCJ7_02054</name>
</gene>